<organism evidence="1 2">
    <name type="scientific">Amborella trichopoda</name>
    <dbReference type="NCBI Taxonomy" id="13333"/>
    <lineage>
        <taxon>Eukaryota</taxon>
        <taxon>Viridiplantae</taxon>
        <taxon>Streptophyta</taxon>
        <taxon>Embryophyta</taxon>
        <taxon>Tracheophyta</taxon>
        <taxon>Spermatophyta</taxon>
        <taxon>Magnoliopsida</taxon>
        <taxon>Amborellales</taxon>
        <taxon>Amborellaceae</taxon>
        <taxon>Amborella</taxon>
    </lineage>
</organism>
<name>W1PKX2_AMBTC</name>
<evidence type="ECO:0000313" key="1">
    <source>
        <dbReference type="EMBL" id="ERN07775.1"/>
    </source>
</evidence>
<gene>
    <name evidence="1" type="ORF">AMTR_s00012p00124220</name>
</gene>
<dbReference type="Proteomes" id="UP000017836">
    <property type="component" value="Unassembled WGS sequence"/>
</dbReference>
<accession>W1PKX2</accession>
<keyword evidence="2" id="KW-1185">Reference proteome</keyword>
<protein>
    <submittedName>
        <fullName evidence="1">Uncharacterized protein</fullName>
    </submittedName>
</protein>
<dbReference type="Gramene" id="ERN07775">
    <property type="protein sequence ID" value="ERN07775"/>
    <property type="gene ID" value="AMTR_s00012p00124220"/>
</dbReference>
<proteinExistence type="predicted"/>
<dbReference type="EMBL" id="KI393609">
    <property type="protein sequence ID" value="ERN07775.1"/>
    <property type="molecule type" value="Genomic_DNA"/>
</dbReference>
<reference evidence="2" key="1">
    <citation type="journal article" date="2013" name="Science">
        <title>The Amborella genome and the evolution of flowering plants.</title>
        <authorList>
            <consortium name="Amborella Genome Project"/>
        </authorList>
    </citation>
    <scope>NUCLEOTIDE SEQUENCE [LARGE SCALE GENOMIC DNA]</scope>
</reference>
<dbReference type="AlphaFoldDB" id="W1PKX2"/>
<evidence type="ECO:0000313" key="2">
    <source>
        <dbReference type="Proteomes" id="UP000017836"/>
    </source>
</evidence>
<sequence>MKTVTDRLALFGRAILVSSRCSRHFFSAVVWDTAFCREKEKLVGGFIECVFFEGV</sequence>
<dbReference type="HOGENOM" id="CLU_3035042_0_0_1"/>